<dbReference type="PANTHER" id="PTHR43436">
    <property type="entry name" value="ARAC-FAMILY TRANSCRIPTIONAL REGULATOR"/>
    <property type="match status" value="1"/>
</dbReference>
<organism evidence="4 5">
    <name type="scientific">Cupriavidus agavae</name>
    <dbReference type="NCBI Taxonomy" id="1001822"/>
    <lineage>
        <taxon>Bacteria</taxon>
        <taxon>Pseudomonadati</taxon>
        <taxon>Pseudomonadota</taxon>
        <taxon>Betaproteobacteria</taxon>
        <taxon>Burkholderiales</taxon>
        <taxon>Burkholderiaceae</taxon>
        <taxon>Cupriavidus</taxon>
    </lineage>
</organism>
<comment type="caution">
    <text evidence="4">The sequence shown here is derived from an EMBL/GenBank/DDBJ whole genome shotgun (WGS) entry which is preliminary data.</text>
</comment>
<keyword evidence="4" id="KW-0238">DNA-binding</keyword>
<reference evidence="4 5" key="1">
    <citation type="journal article" date="2015" name="Stand. Genomic Sci.">
        <title>Genomic Encyclopedia of Bacterial and Archaeal Type Strains, Phase III: the genomes of soil and plant-associated and newly described type strains.</title>
        <authorList>
            <person name="Whitman W.B."/>
            <person name="Woyke T."/>
            <person name="Klenk H.P."/>
            <person name="Zhou Y."/>
            <person name="Lilburn T.G."/>
            <person name="Beck B.J."/>
            <person name="De Vos P."/>
            <person name="Vandamme P."/>
            <person name="Eisen J.A."/>
            <person name="Garrity G."/>
            <person name="Hugenholtz P."/>
            <person name="Kyrpides N.C."/>
        </authorList>
    </citation>
    <scope>NUCLEOTIDE SEQUENCE [LARGE SCALE GENOMIC DNA]</scope>
    <source>
        <strain evidence="4 5">ASC-9842</strain>
    </source>
</reference>
<dbReference type="Proteomes" id="UP000291078">
    <property type="component" value="Unassembled WGS sequence"/>
</dbReference>
<keyword evidence="5" id="KW-1185">Reference proteome</keyword>
<evidence type="ECO:0000313" key="5">
    <source>
        <dbReference type="Proteomes" id="UP000291078"/>
    </source>
</evidence>
<name>A0A4V2FI46_9BURK</name>
<dbReference type="Pfam" id="PF06719">
    <property type="entry name" value="AraC_N"/>
    <property type="match status" value="1"/>
</dbReference>
<evidence type="ECO:0000256" key="2">
    <source>
        <dbReference type="ARBA" id="ARBA00023163"/>
    </source>
</evidence>
<proteinExistence type="predicted"/>
<keyword evidence="1" id="KW-0805">Transcription regulation</keyword>
<gene>
    <name evidence="4" type="ORF">EV147_1546</name>
</gene>
<dbReference type="GO" id="GO:0043565">
    <property type="term" value="F:sequence-specific DNA binding"/>
    <property type="evidence" value="ECO:0007669"/>
    <property type="project" value="InterPro"/>
</dbReference>
<dbReference type="EMBL" id="SGXM01000001">
    <property type="protein sequence ID" value="RZT42509.1"/>
    <property type="molecule type" value="Genomic_DNA"/>
</dbReference>
<dbReference type="InterPro" id="IPR009057">
    <property type="entry name" value="Homeodomain-like_sf"/>
</dbReference>
<sequence length="300" mass="32383">MESRLLSAAKRHVDALASGVMAKPIPGLTIVHAASPSPLLYSISRPMICMVQQGGKRVTMGTEDFDFAAGESLLITADVPTVSQITKASIAAPYLSVCMELDAGLVAALSEEIGVVGEVDEKPVRVDPADAEVADALLRLVRLLDRPMAAEILQGSLVRELHYWLLMGRHGSALRKLAKANGNAQRVARAVAMIRAEFDKPLTVERLAAVAGMSQSAFHQHFLTVTSLTPLQFQKHLRLVEARRLMQAEGATASRAAFAVGYESVPQFTREYGRMFGQSPARDARFGRKTECESSASAAR</sequence>
<evidence type="ECO:0000259" key="3">
    <source>
        <dbReference type="PROSITE" id="PS01124"/>
    </source>
</evidence>
<keyword evidence="2" id="KW-0804">Transcription</keyword>
<dbReference type="SUPFAM" id="SSF46689">
    <property type="entry name" value="Homeodomain-like"/>
    <property type="match status" value="2"/>
</dbReference>
<dbReference type="SMART" id="SM00342">
    <property type="entry name" value="HTH_ARAC"/>
    <property type="match status" value="1"/>
</dbReference>
<dbReference type="Pfam" id="PF12833">
    <property type="entry name" value="HTH_18"/>
    <property type="match status" value="1"/>
</dbReference>
<dbReference type="RefSeq" id="WP_130390495.1">
    <property type="nucleotide sequence ID" value="NZ_SGXM01000001.1"/>
</dbReference>
<dbReference type="PANTHER" id="PTHR43436:SF1">
    <property type="entry name" value="TRANSCRIPTIONAL REGULATORY PROTEIN"/>
    <property type="match status" value="1"/>
</dbReference>
<dbReference type="InterPro" id="IPR018060">
    <property type="entry name" value="HTH_AraC"/>
</dbReference>
<evidence type="ECO:0000313" key="4">
    <source>
        <dbReference type="EMBL" id="RZT42509.1"/>
    </source>
</evidence>
<dbReference type="OrthoDB" id="34150at2"/>
<evidence type="ECO:0000256" key="1">
    <source>
        <dbReference type="ARBA" id="ARBA00023015"/>
    </source>
</evidence>
<protein>
    <submittedName>
        <fullName evidence="4">AraC-like DNA-binding protein</fullName>
    </submittedName>
</protein>
<dbReference type="AlphaFoldDB" id="A0A4V2FI46"/>
<dbReference type="Gene3D" id="1.10.10.60">
    <property type="entry name" value="Homeodomain-like"/>
    <property type="match status" value="1"/>
</dbReference>
<dbReference type="GO" id="GO:0003700">
    <property type="term" value="F:DNA-binding transcription factor activity"/>
    <property type="evidence" value="ECO:0007669"/>
    <property type="project" value="InterPro"/>
</dbReference>
<dbReference type="PROSITE" id="PS01124">
    <property type="entry name" value="HTH_ARAC_FAMILY_2"/>
    <property type="match status" value="1"/>
</dbReference>
<dbReference type="InterPro" id="IPR009594">
    <property type="entry name" value="Tscrpt_reg_HTH_AraC_N"/>
</dbReference>
<accession>A0A4V2FI46</accession>
<feature type="domain" description="HTH araC/xylS-type" evidence="3">
    <location>
        <begin position="188"/>
        <end position="286"/>
    </location>
</feature>